<dbReference type="GO" id="GO:0016020">
    <property type="term" value="C:membrane"/>
    <property type="evidence" value="ECO:0007669"/>
    <property type="project" value="UniProtKB-SubCell"/>
</dbReference>
<name>A0A6J4SSM8_9SPHN</name>
<evidence type="ECO:0000256" key="5">
    <source>
        <dbReference type="SAM" id="Phobius"/>
    </source>
</evidence>
<dbReference type="InterPro" id="IPR023352">
    <property type="entry name" value="MAPEG-like_dom_sf"/>
</dbReference>
<evidence type="ECO:0000256" key="4">
    <source>
        <dbReference type="ARBA" id="ARBA00023136"/>
    </source>
</evidence>
<dbReference type="SUPFAM" id="SSF161084">
    <property type="entry name" value="MAPEG domain-like"/>
    <property type="match status" value="1"/>
</dbReference>
<keyword evidence="3 5" id="KW-1133">Transmembrane helix</keyword>
<dbReference type="InterPro" id="IPR001129">
    <property type="entry name" value="Membr-assoc_MAPEG"/>
</dbReference>
<dbReference type="AlphaFoldDB" id="A0A6J4SSM8"/>
<accession>A0A6J4SSM8</accession>
<keyword evidence="2 5" id="KW-0812">Transmembrane</keyword>
<keyword evidence="4 5" id="KW-0472">Membrane</keyword>
<organism evidence="6">
    <name type="scientific">uncultured Sphingomonas sp</name>
    <dbReference type="NCBI Taxonomy" id="158754"/>
    <lineage>
        <taxon>Bacteria</taxon>
        <taxon>Pseudomonadati</taxon>
        <taxon>Pseudomonadota</taxon>
        <taxon>Alphaproteobacteria</taxon>
        <taxon>Sphingomonadales</taxon>
        <taxon>Sphingomonadaceae</taxon>
        <taxon>Sphingomonas</taxon>
        <taxon>environmental samples</taxon>
    </lineage>
</organism>
<feature type="transmembrane region" description="Helical" evidence="5">
    <location>
        <begin position="120"/>
        <end position="142"/>
    </location>
</feature>
<gene>
    <name evidence="6" type="ORF">AVDCRST_MAG62-136</name>
</gene>
<reference evidence="6" key="1">
    <citation type="submission" date="2020-02" db="EMBL/GenBank/DDBJ databases">
        <authorList>
            <person name="Meier V. D."/>
        </authorList>
    </citation>
    <scope>NUCLEOTIDE SEQUENCE</scope>
    <source>
        <strain evidence="6">AVDCRST_MAG62</strain>
    </source>
</reference>
<comment type="subcellular location">
    <subcellularLocation>
        <location evidence="1">Membrane</location>
    </subcellularLocation>
</comment>
<dbReference type="Gene3D" id="1.20.120.550">
    <property type="entry name" value="Membrane associated eicosanoid/glutathione metabolism-like domain"/>
    <property type="match status" value="1"/>
</dbReference>
<protein>
    <submittedName>
        <fullName evidence="6">Uncharacterized protein conserved in bacteria</fullName>
    </submittedName>
</protein>
<sequence>MGVDPLIVPIVVLVAWTLCVMFWMAATRFGAMRRHGVRLKGARGGRGQNLEGVLPDEVSWKAHNYQHLMEQPTIFYAIVICLVLMGASMPINWALAWGYVIFRILHSIWQSTVNIVAVRFGLFLLSSFCLLGLTVHALAFILNARI</sequence>
<dbReference type="EMBL" id="CADCWB010000019">
    <property type="protein sequence ID" value="CAA9504097.1"/>
    <property type="molecule type" value="Genomic_DNA"/>
</dbReference>
<dbReference type="Pfam" id="PF01124">
    <property type="entry name" value="MAPEG"/>
    <property type="match status" value="1"/>
</dbReference>
<evidence type="ECO:0000256" key="1">
    <source>
        <dbReference type="ARBA" id="ARBA00004370"/>
    </source>
</evidence>
<feature type="transmembrane region" description="Helical" evidence="5">
    <location>
        <begin position="6"/>
        <end position="26"/>
    </location>
</feature>
<evidence type="ECO:0000313" key="6">
    <source>
        <dbReference type="EMBL" id="CAA9504097.1"/>
    </source>
</evidence>
<proteinExistence type="predicted"/>
<feature type="transmembrane region" description="Helical" evidence="5">
    <location>
        <begin position="74"/>
        <end position="100"/>
    </location>
</feature>
<evidence type="ECO:0000256" key="3">
    <source>
        <dbReference type="ARBA" id="ARBA00022989"/>
    </source>
</evidence>
<evidence type="ECO:0000256" key="2">
    <source>
        <dbReference type="ARBA" id="ARBA00022692"/>
    </source>
</evidence>